<proteinExistence type="predicted"/>
<gene>
    <name evidence="1" type="ORF">EVAR_12118_1</name>
</gene>
<name>A0A4C1U5W3_EUMVA</name>
<protein>
    <submittedName>
        <fullName evidence="1">Uncharacterized protein</fullName>
    </submittedName>
</protein>
<evidence type="ECO:0000313" key="2">
    <source>
        <dbReference type="Proteomes" id="UP000299102"/>
    </source>
</evidence>
<organism evidence="1 2">
    <name type="scientific">Eumeta variegata</name>
    <name type="common">Bagworm moth</name>
    <name type="synonym">Eumeta japonica</name>
    <dbReference type="NCBI Taxonomy" id="151549"/>
    <lineage>
        <taxon>Eukaryota</taxon>
        <taxon>Metazoa</taxon>
        <taxon>Ecdysozoa</taxon>
        <taxon>Arthropoda</taxon>
        <taxon>Hexapoda</taxon>
        <taxon>Insecta</taxon>
        <taxon>Pterygota</taxon>
        <taxon>Neoptera</taxon>
        <taxon>Endopterygota</taxon>
        <taxon>Lepidoptera</taxon>
        <taxon>Glossata</taxon>
        <taxon>Ditrysia</taxon>
        <taxon>Tineoidea</taxon>
        <taxon>Psychidae</taxon>
        <taxon>Oiketicinae</taxon>
        <taxon>Eumeta</taxon>
    </lineage>
</organism>
<dbReference type="OrthoDB" id="10050074at2759"/>
<evidence type="ECO:0000313" key="1">
    <source>
        <dbReference type="EMBL" id="GBP21517.1"/>
    </source>
</evidence>
<comment type="caution">
    <text evidence="1">The sequence shown here is derived from an EMBL/GenBank/DDBJ whole genome shotgun (WGS) entry which is preliminary data.</text>
</comment>
<dbReference type="Proteomes" id="UP000299102">
    <property type="component" value="Unassembled WGS sequence"/>
</dbReference>
<reference evidence="1 2" key="1">
    <citation type="journal article" date="2019" name="Commun. Biol.">
        <title>The bagworm genome reveals a unique fibroin gene that provides high tensile strength.</title>
        <authorList>
            <person name="Kono N."/>
            <person name="Nakamura H."/>
            <person name="Ohtoshi R."/>
            <person name="Tomita M."/>
            <person name="Numata K."/>
            <person name="Arakawa K."/>
        </authorList>
    </citation>
    <scope>NUCLEOTIDE SEQUENCE [LARGE SCALE GENOMIC DNA]</scope>
</reference>
<accession>A0A4C1U5W3</accession>
<dbReference type="EMBL" id="BGZK01000129">
    <property type="protein sequence ID" value="GBP21517.1"/>
    <property type="molecule type" value="Genomic_DNA"/>
</dbReference>
<sequence length="79" mass="8575">MVESHSNALLYSAASYEPPQPYHFIRRPGNLLTNQPDTLTAAWPTPRASQGACARCSLSIPAAALLRYADRVSQIACSE</sequence>
<keyword evidence="2" id="KW-1185">Reference proteome</keyword>
<dbReference type="AlphaFoldDB" id="A0A4C1U5W3"/>